<reference evidence="1" key="1">
    <citation type="submission" date="2022-06" db="EMBL/GenBank/DDBJ databases">
        <title>Sphingomicrobium sedimins sp. nov., a marine bacterium isolated from tidal flat.</title>
        <authorList>
            <person name="Kim C.-H."/>
            <person name="Yoo Y."/>
            <person name="Kim J.-J."/>
        </authorList>
    </citation>
    <scope>NUCLEOTIDE SEQUENCE</scope>
    <source>
        <strain evidence="1">GRR-S6-50</strain>
    </source>
</reference>
<name>A0A9X2J3P6_9SPHN</name>
<evidence type="ECO:0000313" key="2">
    <source>
        <dbReference type="Proteomes" id="UP001155128"/>
    </source>
</evidence>
<evidence type="ECO:0000313" key="1">
    <source>
        <dbReference type="EMBL" id="MCM8556422.1"/>
    </source>
</evidence>
<dbReference type="InterPro" id="IPR054268">
    <property type="entry name" value="DUF6999"/>
</dbReference>
<comment type="caution">
    <text evidence="1">The sequence shown here is derived from an EMBL/GenBank/DDBJ whole genome shotgun (WGS) entry which is preliminary data.</text>
</comment>
<gene>
    <name evidence="1" type="ORF">NDO55_01140</name>
</gene>
<dbReference type="AlphaFoldDB" id="A0A9X2J3P6"/>
<proteinExistence type="predicted"/>
<dbReference type="EMBL" id="JAMSHT010000001">
    <property type="protein sequence ID" value="MCM8556422.1"/>
    <property type="molecule type" value="Genomic_DNA"/>
</dbReference>
<sequence>MSRHLGGRGRGDEDFFEADDVMHQPVDRRDPDPWLALWLDKSLPFAPHAKAALIRDQRSFSRQFLLPVVRPFAKLMIIFAQFIHMLTPNFPHAPKFLHWSIAFGMKHFLTPDANMLILRHFHLGAQILRFISDNATPGFHPELEPMQPQTFADVKKNLFLNHDLNVYNYVIALNQELDRRGEVIAKKDKIDYSALHDDIEFEPFKNGRLNLIDLQTAIEIYTPAYAMLLTDRDFWRAANSLQLDETIGLYCARLTGEEKHLAMVNNRHPLVPHSTLQAGYRLMLHGLSTEVLHGFLMQLKARDEARQAA</sequence>
<dbReference type="RefSeq" id="WP_252111612.1">
    <property type="nucleotide sequence ID" value="NZ_JAMSHT010000001.1"/>
</dbReference>
<accession>A0A9X2J3P6</accession>
<dbReference type="Proteomes" id="UP001155128">
    <property type="component" value="Unassembled WGS sequence"/>
</dbReference>
<protein>
    <submittedName>
        <fullName evidence="1">Uncharacterized protein</fullName>
    </submittedName>
</protein>
<organism evidence="1 2">
    <name type="scientific">Sphingomicrobium sediminis</name>
    <dbReference type="NCBI Taxonomy" id="2950949"/>
    <lineage>
        <taxon>Bacteria</taxon>
        <taxon>Pseudomonadati</taxon>
        <taxon>Pseudomonadota</taxon>
        <taxon>Alphaproteobacteria</taxon>
        <taxon>Sphingomonadales</taxon>
        <taxon>Sphingomonadaceae</taxon>
        <taxon>Sphingomicrobium</taxon>
    </lineage>
</organism>
<keyword evidence="2" id="KW-1185">Reference proteome</keyword>
<dbReference type="Pfam" id="PF22523">
    <property type="entry name" value="DUF6999"/>
    <property type="match status" value="1"/>
</dbReference>